<comment type="caution">
    <text evidence="2">The sequence shown here is derived from an EMBL/GenBank/DDBJ whole genome shotgun (WGS) entry which is preliminary data.</text>
</comment>
<dbReference type="RefSeq" id="WP_105054588.1">
    <property type="nucleotide sequence ID" value="NZ_CAWNRT010000001.1"/>
</dbReference>
<evidence type="ECO:0000313" key="2">
    <source>
        <dbReference type="EMBL" id="PQJ89037.1"/>
    </source>
</evidence>
<organism evidence="2 3">
    <name type="scientific">Aliivibrio sifiae</name>
    <dbReference type="NCBI Taxonomy" id="566293"/>
    <lineage>
        <taxon>Bacteria</taxon>
        <taxon>Pseudomonadati</taxon>
        <taxon>Pseudomonadota</taxon>
        <taxon>Gammaproteobacteria</taxon>
        <taxon>Vibrionales</taxon>
        <taxon>Vibrionaceae</taxon>
        <taxon>Aliivibrio</taxon>
    </lineage>
</organism>
<name>A0A2S7XCP0_9GAMM</name>
<feature type="signal peptide" evidence="1">
    <location>
        <begin position="1"/>
        <end position="21"/>
    </location>
</feature>
<keyword evidence="1" id="KW-0732">Signal</keyword>
<dbReference type="Proteomes" id="UP000239263">
    <property type="component" value="Unassembled WGS sequence"/>
</dbReference>
<evidence type="ECO:0000256" key="1">
    <source>
        <dbReference type="SAM" id="SignalP"/>
    </source>
</evidence>
<accession>A0A2S7XCP0</accession>
<dbReference type="InterPro" id="IPR021242">
    <property type="entry name" value="DUF2799"/>
</dbReference>
<gene>
    <name evidence="2" type="ORF">BTO22_05315</name>
</gene>
<dbReference type="OrthoDB" id="5917937at2"/>
<protein>
    <recommendedName>
        <fullName evidence="4">DUF2799 domain-containing protein</fullName>
    </recommendedName>
</protein>
<evidence type="ECO:0008006" key="4">
    <source>
        <dbReference type="Google" id="ProtNLM"/>
    </source>
</evidence>
<feature type="chain" id="PRO_5015535333" description="DUF2799 domain-containing protein" evidence="1">
    <location>
        <begin position="22"/>
        <end position="118"/>
    </location>
</feature>
<dbReference type="PROSITE" id="PS51257">
    <property type="entry name" value="PROKAR_LIPOPROTEIN"/>
    <property type="match status" value="1"/>
</dbReference>
<sequence>MKQKVVSLMMLLLVGCTASQSEVKEKNTDDWFQYGEQRAKNGFLVQEKETLESANPEEAVTEAFYNAYLEGHTSGTTIYCSQEAYILGLREAPYFGICDQVMPDFRAEYEKGKNHKKE</sequence>
<evidence type="ECO:0000313" key="3">
    <source>
        <dbReference type="Proteomes" id="UP000239263"/>
    </source>
</evidence>
<dbReference type="AlphaFoldDB" id="A0A2S7XCP0"/>
<reference evidence="2 3" key="1">
    <citation type="submission" date="2016-12" db="EMBL/GenBank/DDBJ databases">
        <title>Diversity of luminous bacteria.</title>
        <authorList>
            <person name="Yoshizawa S."/>
            <person name="Kogure K."/>
        </authorList>
    </citation>
    <scope>NUCLEOTIDE SEQUENCE [LARGE SCALE GENOMIC DNA]</scope>
    <source>
        <strain evidence="2 3">ATCC 33715</strain>
    </source>
</reference>
<dbReference type="Pfam" id="PF10973">
    <property type="entry name" value="DUF2799"/>
    <property type="match status" value="1"/>
</dbReference>
<proteinExistence type="predicted"/>
<dbReference type="EMBL" id="MSCO01000001">
    <property type="protein sequence ID" value="PQJ89037.1"/>
    <property type="molecule type" value="Genomic_DNA"/>
</dbReference>